<dbReference type="PANTHER" id="PTHR17985">
    <property type="entry name" value="SER/THR-RICH PROTEIN T10 IN DGCR REGION"/>
    <property type="match status" value="1"/>
</dbReference>
<dbReference type="GO" id="GO:0009306">
    <property type="term" value="P:protein secretion"/>
    <property type="evidence" value="ECO:0007669"/>
    <property type="project" value="TreeGrafter"/>
</dbReference>
<evidence type="ECO:0008006" key="3">
    <source>
        <dbReference type="Google" id="ProtNLM"/>
    </source>
</evidence>
<proteinExistence type="predicted"/>
<dbReference type="AlphaFoldDB" id="A0A9N9TNB4"/>
<organism evidence="1 2">
    <name type="scientific">Phyllotreta striolata</name>
    <name type="common">Striped flea beetle</name>
    <name type="synonym">Crioceris striolata</name>
    <dbReference type="NCBI Taxonomy" id="444603"/>
    <lineage>
        <taxon>Eukaryota</taxon>
        <taxon>Metazoa</taxon>
        <taxon>Ecdysozoa</taxon>
        <taxon>Arthropoda</taxon>
        <taxon>Hexapoda</taxon>
        <taxon>Insecta</taxon>
        <taxon>Pterygota</taxon>
        <taxon>Neoptera</taxon>
        <taxon>Endopterygota</taxon>
        <taxon>Coleoptera</taxon>
        <taxon>Polyphaga</taxon>
        <taxon>Cucujiformia</taxon>
        <taxon>Chrysomeloidea</taxon>
        <taxon>Chrysomelidae</taxon>
        <taxon>Galerucinae</taxon>
        <taxon>Alticini</taxon>
        <taxon>Phyllotreta</taxon>
    </lineage>
</organism>
<sequence length="277" mass="31595">MCILFVHVDPSPCKGGYRLVVATNRDEYYNRPSAKAQIDPQTNIIGGKDMQPGKEGGTWLAFRSKDQENGKDQKHCVGVLLNLTGVVVENSTGRGTIITDYLTSSLSYPQYCEVLDRTNYGGYNFVSIELSKEESVTYQHSNIPKITSSYMGKHTMGFGNSPIFNPLYKVRGGRNRFEEIIEKHLTKECLEQALLELLKDGNTKYLPDDELQRRQPLAFENLSSIFIEIDPPGYGTRTHTLIFIDYDWNLSFIEYTMTEPINIKNPEWTESRIELKL</sequence>
<protein>
    <recommendedName>
        <fullName evidence="3">Transport and Golgi organization protein 2</fullName>
    </recommendedName>
</protein>
<evidence type="ECO:0000313" key="1">
    <source>
        <dbReference type="EMBL" id="CAG9861450.1"/>
    </source>
</evidence>
<dbReference type="OrthoDB" id="191601at2759"/>
<name>A0A9N9TNB4_PHYSR</name>
<dbReference type="EMBL" id="OU900097">
    <property type="protein sequence ID" value="CAG9861450.1"/>
    <property type="molecule type" value="Genomic_DNA"/>
</dbReference>
<keyword evidence="2" id="KW-1185">Reference proteome</keyword>
<accession>A0A9N9TNB4</accession>
<dbReference type="InterPro" id="IPR008551">
    <property type="entry name" value="TANGO2"/>
</dbReference>
<dbReference type="Pfam" id="PF05742">
    <property type="entry name" value="TANGO2"/>
    <property type="match status" value="1"/>
</dbReference>
<dbReference type="PANTHER" id="PTHR17985:SF8">
    <property type="entry name" value="TRANSPORT AND GOLGI ORGANIZATION PROTEIN 2 HOMOLOG"/>
    <property type="match status" value="1"/>
</dbReference>
<dbReference type="GO" id="GO:0005794">
    <property type="term" value="C:Golgi apparatus"/>
    <property type="evidence" value="ECO:0007669"/>
    <property type="project" value="TreeGrafter"/>
</dbReference>
<reference evidence="1" key="1">
    <citation type="submission" date="2022-01" db="EMBL/GenBank/DDBJ databases">
        <authorList>
            <person name="King R."/>
        </authorList>
    </citation>
    <scope>NUCLEOTIDE SEQUENCE</scope>
</reference>
<evidence type="ECO:0000313" key="2">
    <source>
        <dbReference type="Proteomes" id="UP001153712"/>
    </source>
</evidence>
<dbReference type="GO" id="GO:0007030">
    <property type="term" value="P:Golgi organization"/>
    <property type="evidence" value="ECO:0007669"/>
    <property type="project" value="TreeGrafter"/>
</dbReference>
<dbReference type="Proteomes" id="UP001153712">
    <property type="component" value="Chromosome 4"/>
</dbReference>
<gene>
    <name evidence="1" type="ORF">PHYEVI_LOCUS7789</name>
</gene>